<dbReference type="PROSITE" id="PS51882">
    <property type="entry name" value="G_ALPHA"/>
    <property type="match status" value="1"/>
</dbReference>
<dbReference type="GO" id="GO:0046872">
    <property type="term" value="F:metal ion binding"/>
    <property type="evidence" value="ECO:0007669"/>
    <property type="project" value="UniProtKB-KW"/>
</dbReference>
<organism evidence="9">
    <name type="scientific">Naegleria gruberi</name>
    <name type="common">Amoeba</name>
    <dbReference type="NCBI Taxonomy" id="5762"/>
    <lineage>
        <taxon>Eukaryota</taxon>
        <taxon>Discoba</taxon>
        <taxon>Heterolobosea</taxon>
        <taxon>Tetramitia</taxon>
        <taxon>Eutetramitia</taxon>
        <taxon>Vahlkampfiidae</taxon>
        <taxon>Naegleria</taxon>
    </lineage>
</organism>
<dbReference type="FunFam" id="3.40.50.300:FF:000720">
    <property type="entry name" value="Guanine nucleotide-binding protein G(k) subunit alpha"/>
    <property type="match status" value="1"/>
</dbReference>
<dbReference type="InterPro" id="IPR027417">
    <property type="entry name" value="P-loop_NTPase"/>
</dbReference>
<evidence type="ECO:0000256" key="6">
    <source>
        <dbReference type="PIRSR" id="PIRSR601019-2"/>
    </source>
</evidence>
<dbReference type="Pfam" id="PF00503">
    <property type="entry name" value="G-alpha"/>
    <property type="match status" value="1"/>
</dbReference>
<dbReference type="GO" id="GO:0001664">
    <property type="term" value="F:G protein-coupled receptor binding"/>
    <property type="evidence" value="ECO:0007669"/>
    <property type="project" value="TreeGrafter"/>
</dbReference>
<dbReference type="STRING" id="5762.D2V1A1"/>
<accession>D2V1A1</accession>
<dbReference type="RefSeq" id="XP_002682016.1">
    <property type="nucleotide sequence ID" value="XM_002681970.1"/>
</dbReference>
<keyword evidence="9" id="KW-1185">Reference proteome</keyword>
<sequence>MGNKLIISQSGSFSLDSSTSSLQAFYQQPLGRNLRRNSTEIQASPSSPTKRTSSKGPLSAGSTSLNDVVFERSSSPTTNPQDYNILLDESSEPVKKRMNVIMLGTGGSAKTTVLKQFKLLGGKREDLTQSLWQEGIVVPCFDLLIAIFNRKNFYYPNAEYHHEESDEVEQQVFDLFDQKKILNIIHPNNQKLIEEIAEMWNNEPILRKVCTEMLLENQVESVPVEDVNYYFSRAVAVHRGDKPSDKDLLISQRKTTGVTHVEFAFNNGSTLVNIWDCGGQKNERKKWKYMFTESQKLTGKIFVIYFVALSEYNQLCYEDETTNRTHESLKIFESVANNPEYENYPLFLIFTKKDIFKQKLRYTSLSVCFEDCPEDLKANEDTTKIKRDIINNWTGFLEDRQCVSDEIYEKSFDFVKRKFMERISNADRRKQTEKNIKVVNAMDADDVRSNLVEELLEQTMVEEIYKDDLVHYL</sequence>
<dbReference type="SUPFAM" id="SSF52540">
    <property type="entry name" value="P-loop containing nucleoside triphosphate hydrolases"/>
    <property type="match status" value="1"/>
</dbReference>
<feature type="binding site" evidence="6">
    <location>
        <position position="111"/>
    </location>
    <ligand>
        <name>Mg(2+)</name>
        <dbReference type="ChEBI" id="CHEBI:18420"/>
    </ligand>
</feature>
<dbReference type="InParanoid" id="D2V1A1"/>
<evidence type="ECO:0000256" key="1">
    <source>
        <dbReference type="ARBA" id="ARBA00022723"/>
    </source>
</evidence>
<dbReference type="GeneID" id="8852650"/>
<feature type="region of interest" description="Disordered" evidence="7">
    <location>
        <begin position="33"/>
        <end position="65"/>
    </location>
</feature>
<dbReference type="eggNOG" id="KOG0082">
    <property type="taxonomic scope" value="Eukaryota"/>
</dbReference>
<evidence type="ECO:0000256" key="7">
    <source>
        <dbReference type="SAM" id="MobiDB-lite"/>
    </source>
</evidence>
<dbReference type="PANTHER" id="PTHR10218">
    <property type="entry name" value="GTP-BINDING PROTEIN ALPHA SUBUNIT"/>
    <property type="match status" value="1"/>
</dbReference>
<dbReference type="InterPro" id="IPR011025">
    <property type="entry name" value="GproteinA_insert"/>
</dbReference>
<dbReference type="AlphaFoldDB" id="D2V1A1"/>
<gene>
    <name evidence="8" type="ORF">NAEGRDRAFT_78218</name>
</gene>
<dbReference type="GO" id="GO:0005737">
    <property type="term" value="C:cytoplasm"/>
    <property type="evidence" value="ECO:0007669"/>
    <property type="project" value="TreeGrafter"/>
</dbReference>
<feature type="binding site" evidence="5">
    <location>
        <begin position="276"/>
        <end position="280"/>
    </location>
    <ligand>
        <name>GTP</name>
        <dbReference type="ChEBI" id="CHEBI:37565"/>
    </ligand>
</feature>
<evidence type="ECO:0000256" key="4">
    <source>
        <dbReference type="ARBA" id="ARBA00023224"/>
    </source>
</evidence>
<dbReference type="EMBL" id="GG738848">
    <property type="protein sequence ID" value="EFC49272.1"/>
    <property type="molecule type" value="Genomic_DNA"/>
</dbReference>
<protein>
    <submittedName>
        <fullName evidence="8">Guanine nucleotide-binding protein G(O) subunit alpha</fullName>
    </submittedName>
</protein>
<evidence type="ECO:0000256" key="5">
    <source>
        <dbReference type="PIRSR" id="PIRSR601019-1"/>
    </source>
</evidence>
<evidence type="ECO:0000256" key="2">
    <source>
        <dbReference type="ARBA" id="ARBA00022741"/>
    </source>
</evidence>
<reference evidence="8 9" key="1">
    <citation type="journal article" date="2010" name="Cell">
        <title>The genome of Naegleria gruberi illuminates early eukaryotic versatility.</title>
        <authorList>
            <person name="Fritz-Laylin L.K."/>
            <person name="Prochnik S.E."/>
            <person name="Ginger M.L."/>
            <person name="Dacks J.B."/>
            <person name="Carpenter M.L."/>
            <person name="Field M.C."/>
            <person name="Kuo A."/>
            <person name="Paredez A."/>
            <person name="Chapman J."/>
            <person name="Pham J."/>
            <person name="Shu S."/>
            <person name="Neupane R."/>
            <person name="Cipriano M."/>
            <person name="Mancuso J."/>
            <person name="Tu H."/>
            <person name="Salamov A."/>
            <person name="Lindquist E."/>
            <person name="Shapiro H."/>
            <person name="Lucas S."/>
            <person name="Grigoriev I.V."/>
            <person name="Cande W.Z."/>
            <person name="Fulton C."/>
            <person name="Rokhsar D.S."/>
            <person name="Dawson S.C."/>
        </authorList>
    </citation>
    <scope>NUCLEOTIDE SEQUENCE [LARGE SCALE GENOMIC DNA]</scope>
    <source>
        <strain evidence="8 9">NEG-M</strain>
    </source>
</reference>
<evidence type="ECO:0000313" key="8">
    <source>
        <dbReference type="EMBL" id="EFC49272.1"/>
    </source>
</evidence>
<keyword evidence="6" id="KW-0460">Magnesium</keyword>
<dbReference type="OMA" id="FKQKLRY"/>
<dbReference type="VEuPathDB" id="AmoebaDB:NAEGRDRAFT_78218"/>
<dbReference type="Gene3D" id="1.10.400.10">
    <property type="entry name" value="GI Alpha 1, domain 2-like"/>
    <property type="match status" value="1"/>
</dbReference>
<keyword evidence="3 5" id="KW-0342">GTP-binding</keyword>
<dbReference type="PANTHER" id="PTHR10218:SF302">
    <property type="entry name" value="GUANINE NUCLEOTIDE-BINDING PROTEIN ALPHA-5 SUBUNIT"/>
    <property type="match status" value="1"/>
</dbReference>
<dbReference type="Gene3D" id="3.40.50.300">
    <property type="entry name" value="P-loop containing nucleotide triphosphate hydrolases"/>
    <property type="match status" value="1"/>
</dbReference>
<keyword evidence="1 6" id="KW-0479">Metal-binding</keyword>
<dbReference type="OrthoDB" id="5817230at2759"/>
<dbReference type="PRINTS" id="PR00318">
    <property type="entry name" value="GPROTEINA"/>
</dbReference>
<dbReference type="GO" id="GO:0005834">
    <property type="term" value="C:heterotrimeric G-protein complex"/>
    <property type="evidence" value="ECO:0007669"/>
    <property type="project" value="TreeGrafter"/>
</dbReference>
<dbReference type="GO" id="GO:0007188">
    <property type="term" value="P:adenylate cyclase-modulating G protein-coupled receptor signaling pathway"/>
    <property type="evidence" value="ECO:0007669"/>
    <property type="project" value="TreeGrafter"/>
</dbReference>
<dbReference type="Proteomes" id="UP000006671">
    <property type="component" value="Unassembled WGS sequence"/>
</dbReference>
<feature type="binding site" evidence="6">
    <location>
        <position position="255"/>
    </location>
    <ligand>
        <name>Mg(2+)</name>
        <dbReference type="ChEBI" id="CHEBI:18420"/>
    </ligand>
</feature>
<evidence type="ECO:0000313" key="9">
    <source>
        <dbReference type="Proteomes" id="UP000006671"/>
    </source>
</evidence>
<feature type="compositionally biased region" description="Low complexity" evidence="7">
    <location>
        <begin position="44"/>
        <end position="55"/>
    </location>
</feature>
<dbReference type="InterPro" id="IPR001019">
    <property type="entry name" value="Gprotein_alpha_su"/>
</dbReference>
<evidence type="ECO:0000256" key="3">
    <source>
        <dbReference type="ARBA" id="ARBA00023134"/>
    </source>
</evidence>
<feature type="binding site" evidence="5">
    <location>
        <begin position="249"/>
        <end position="255"/>
    </location>
    <ligand>
        <name>GTP</name>
        <dbReference type="ChEBI" id="CHEBI:37565"/>
    </ligand>
</feature>
<name>D2V1A1_NAEGR</name>
<proteinExistence type="predicted"/>
<dbReference type="GO" id="GO:0031683">
    <property type="term" value="F:G-protein beta/gamma-subunit complex binding"/>
    <property type="evidence" value="ECO:0007669"/>
    <property type="project" value="InterPro"/>
</dbReference>
<dbReference type="GO" id="GO:0005525">
    <property type="term" value="F:GTP binding"/>
    <property type="evidence" value="ECO:0007669"/>
    <property type="project" value="UniProtKB-KW"/>
</dbReference>
<dbReference type="KEGG" id="ngr:NAEGRDRAFT_78218"/>
<dbReference type="SMART" id="SM00275">
    <property type="entry name" value="G_alpha"/>
    <property type="match status" value="1"/>
</dbReference>
<keyword evidence="2 5" id="KW-0547">Nucleotide-binding</keyword>
<keyword evidence="4" id="KW-0807">Transducer</keyword>
<dbReference type="GO" id="GO:0003924">
    <property type="term" value="F:GTPase activity"/>
    <property type="evidence" value="ECO:0007669"/>
    <property type="project" value="InterPro"/>
</dbReference>